<dbReference type="Proteomes" id="UP001433268">
    <property type="component" value="Unassembled WGS sequence"/>
</dbReference>
<evidence type="ECO:0000313" key="1">
    <source>
        <dbReference type="EMBL" id="KAK8088333.1"/>
    </source>
</evidence>
<accession>A0ABR1WYT4</accession>
<comment type="caution">
    <text evidence="1">The sequence shown here is derived from an EMBL/GenBank/DDBJ whole genome shotgun (WGS) entry which is preliminary data.</text>
</comment>
<reference evidence="1 2" key="1">
    <citation type="submission" date="2023-01" db="EMBL/GenBank/DDBJ databases">
        <title>Analysis of 21 Apiospora genomes using comparative genomics revels a genus with tremendous synthesis potential of carbohydrate active enzymes and secondary metabolites.</title>
        <authorList>
            <person name="Sorensen T."/>
        </authorList>
    </citation>
    <scope>NUCLEOTIDE SEQUENCE [LARGE SCALE GENOMIC DNA]</scope>
    <source>
        <strain evidence="1 2">CBS 114990</strain>
    </source>
</reference>
<dbReference type="EMBL" id="JAQQWN010000004">
    <property type="protein sequence ID" value="KAK8088333.1"/>
    <property type="molecule type" value="Genomic_DNA"/>
</dbReference>
<protein>
    <submittedName>
        <fullName evidence="1">Uncharacterized protein</fullName>
    </submittedName>
</protein>
<evidence type="ECO:0000313" key="2">
    <source>
        <dbReference type="Proteomes" id="UP001433268"/>
    </source>
</evidence>
<sequence>MAEMVAKVAMIRKRRVLARPRLAASESSSQDISGDSVLLLALVRLSILLWRLWSNSMSVCGDQGRTVHDQKGR</sequence>
<proteinExistence type="predicted"/>
<dbReference type="RefSeq" id="XP_066671227.1">
    <property type="nucleotide sequence ID" value="XM_066807609.1"/>
</dbReference>
<gene>
    <name evidence="1" type="ORF">PG997_003294</name>
</gene>
<name>A0ABR1WYT4_9PEZI</name>
<organism evidence="1 2">
    <name type="scientific">Apiospora hydei</name>
    <dbReference type="NCBI Taxonomy" id="1337664"/>
    <lineage>
        <taxon>Eukaryota</taxon>
        <taxon>Fungi</taxon>
        <taxon>Dikarya</taxon>
        <taxon>Ascomycota</taxon>
        <taxon>Pezizomycotina</taxon>
        <taxon>Sordariomycetes</taxon>
        <taxon>Xylariomycetidae</taxon>
        <taxon>Amphisphaeriales</taxon>
        <taxon>Apiosporaceae</taxon>
        <taxon>Apiospora</taxon>
    </lineage>
</organism>
<keyword evidence="2" id="KW-1185">Reference proteome</keyword>
<dbReference type="GeneID" id="92040669"/>